<dbReference type="InterPro" id="IPR002797">
    <property type="entry name" value="Polysacc_synth"/>
</dbReference>
<protein>
    <submittedName>
        <fullName evidence="7">Oligosaccharide flippase family protein</fullName>
    </submittedName>
</protein>
<keyword evidence="3 6" id="KW-0812">Transmembrane</keyword>
<name>A0A926XXC0_9BACT</name>
<feature type="transmembrane region" description="Helical" evidence="6">
    <location>
        <begin position="157"/>
        <end position="177"/>
    </location>
</feature>
<dbReference type="PANTHER" id="PTHR30250">
    <property type="entry name" value="PST FAMILY PREDICTED COLANIC ACID TRANSPORTER"/>
    <property type="match status" value="1"/>
</dbReference>
<feature type="transmembrane region" description="Helical" evidence="6">
    <location>
        <begin position="16"/>
        <end position="36"/>
    </location>
</feature>
<keyword evidence="8" id="KW-1185">Reference proteome</keyword>
<evidence type="ECO:0000256" key="4">
    <source>
        <dbReference type="ARBA" id="ARBA00022989"/>
    </source>
</evidence>
<evidence type="ECO:0000313" key="8">
    <source>
        <dbReference type="Proteomes" id="UP000598820"/>
    </source>
</evidence>
<feature type="transmembrane region" description="Helical" evidence="6">
    <location>
        <begin position="307"/>
        <end position="332"/>
    </location>
</feature>
<dbReference type="InterPro" id="IPR050833">
    <property type="entry name" value="Poly_Biosynth_Transport"/>
</dbReference>
<keyword evidence="2" id="KW-1003">Cell membrane</keyword>
<comment type="caution">
    <text evidence="7">The sequence shown here is derived from an EMBL/GenBank/DDBJ whole genome shotgun (WGS) entry which is preliminary data.</text>
</comment>
<feature type="transmembrane region" description="Helical" evidence="6">
    <location>
        <begin position="81"/>
        <end position="104"/>
    </location>
</feature>
<feature type="transmembrane region" description="Helical" evidence="6">
    <location>
        <begin position="344"/>
        <end position="366"/>
    </location>
</feature>
<dbReference type="AlphaFoldDB" id="A0A926XXC0"/>
<evidence type="ECO:0000256" key="2">
    <source>
        <dbReference type="ARBA" id="ARBA00022475"/>
    </source>
</evidence>
<dbReference type="GO" id="GO:0005886">
    <property type="term" value="C:plasma membrane"/>
    <property type="evidence" value="ECO:0007669"/>
    <property type="project" value="UniProtKB-SubCell"/>
</dbReference>
<reference evidence="7" key="1">
    <citation type="submission" date="2020-09" db="EMBL/GenBank/DDBJ databases">
        <authorList>
            <person name="Kim M.K."/>
        </authorList>
    </citation>
    <scope>NUCLEOTIDE SEQUENCE</scope>
    <source>
        <strain evidence="7">BT702</strain>
    </source>
</reference>
<feature type="transmembrane region" description="Helical" evidence="6">
    <location>
        <begin position="183"/>
        <end position="201"/>
    </location>
</feature>
<accession>A0A926XXC0</accession>
<evidence type="ECO:0000256" key="5">
    <source>
        <dbReference type="ARBA" id="ARBA00023136"/>
    </source>
</evidence>
<dbReference type="EMBL" id="JACWZY010000002">
    <property type="protein sequence ID" value="MBD2699632.1"/>
    <property type="molecule type" value="Genomic_DNA"/>
</dbReference>
<proteinExistence type="predicted"/>
<feature type="transmembrane region" description="Helical" evidence="6">
    <location>
        <begin position="399"/>
        <end position="420"/>
    </location>
</feature>
<evidence type="ECO:0000256" key="1">
    <source>
        <dbReference type="ARBA" id="ARBA00004651"/>
    </source>
</evidence>
<keyword evidence="5 6" id="KW-0472">Membrane</keyword>
<feature type="transmembrane region" description="Helical" evidence="6">
    <location>
        <begin position="427"/>
        <end position="447"/>
    </location>
</feature>
<feature type="transmembrane region" description="Helical" evidence="6">
    <location>
        <begin position="42"/>
        <end position="61"/>
    </location>
</feature>
<feature type="transmembrane region" description="Helical" evidence="6">
    <location>
        <begin position="373"/>
        <end position="393"/>
    </location>
</feature>
<gene>
    <name evidence="7" type="ORF">IC229_03215</name>
</gene>
<comment type="subcellular location">
    <subcellularLocation>
        <location evidence="1">Cell membrane</location>
        <topology evidence="1">Multi-pass membrane protein</topology>
    </subcellularLocation>
</comment>
<keyword evidence="4 6" id="KW-1133">Transmembrane helix</keyword>
<sequence>MPVELVKPLLMFKSSFFNLLGGVVRLIVATISIPLLVKALGVSLFGLYSIVNAITIVISLAEWSISISTTVHVADNPNKKVLGACFWVTMMLGLVLGCLIYLSSYFVQVFLISFSPEQQEQVSFLLKITSLTTIFRIPHQFFIGLEQAYNRYDAQNLITTVYNLLFYIGSIFIAGYTHSLTGIFIWQFFIMVLGLIMHIAYTSKSKFYTSFSSLFSWSGAEIKKVLSYCSSIWPSSLGAALFTQGDRLLIGRLLGSELTGIYAAATSITTQINNISALPAQPLSSYIKSKDVVDDTHLLNQTISNTVYLNVFISVASAITIICFSVEINLLILGNISNYENASLILPTLAGIYAVYSFNAVGYYILFGVFKQALNTIIILISGIVTLILIYLLTMQIGILGAAIGNIGFWLTLFCLVYGYRAVSFSLIYVIRIYIFGFLSLILSFGSLYYNELYIRMFIFLLCMFLLIRALPTKIVEQTQQKLKAKYYKWKNI</sequence>
<evidence type="ECO:0000256" key="3">
    <source>
        <dbReference type="ARBA" id="ARBA00022692"/>
    </source>
</evidence>
<dbReference type="PANTHER" id="PTHR30250:SF11">
    <property type="entry name" value="O-ANTIGEN TRANSPORTER-RELATED"/>
    <property type="match status" value="1"/>
</dbReference>
<feature type="transmembrane region" description="Helical" evidence="6">
    <location>
        <begin position="453"/>
        <end position="472"/>
    </location>
</feature>
<evidence type="ECO:0000313" key="7">
    <source>
        <dbReference type="EMBL" id="MBD2699632.1"/>
    </source>
</evidence>
<dbReference type="RefSeq" id="WP_190885487.1">
    <property type="nucleotide sequence ID" value="NZ_JACWZY010000002.1"/>
</dbReference>
<dbReference type="Pfam" id="PF01943">
    <property type="entry name" value="Polysacc_synt"/>
    <property type="match status" value="1"/>
</dbReference>
<dbReference type="Proteomes" id="UP000598820">
    <property type="component" value="Unassembled WGS sequence"/>
</dbReference>
<organism evidence="7 8">
    <name type="scientific">Spirosoma profusum</name>
    <dbReference type="NCBI Taxonomy" id="2771354"/>
    <lineage>
        <taxon>Bacteria</taxon>
        <taxon>Pseudomonadati</taxon>
        <taxon>Bacteroidota</taxon>
        <taxon>Cytophagia</taxon>
        <taxon>Cytophagales</taxon>
        <taxon>Cytophagaceae</taxon>
        <taxon>Spirosoma</taxon>
    </lineage>
</organism>
<evidence type="ECO:0000256" key="6">
    <source>
        <dbReference type="SAM" id="Phobius"/>
    </source>
</evidence>